<dbReference type="InterPro" id="IPR000847">
    <property type="entry name" value="LysR_HTH_N"/>
</dbReference>
<dbReference type="EMBL" id="CP073100">
    <property type="protein sequence ID" value="QUE50418.1"/>
    <property type="molecule type" value="Genomic_DNA"/>
</dbReference>
<keyword evidence="4" id="KW-0804">Transcription</keyword>
<dbReference type="Gene3D" id="1.10.10.10">
    <property type="entry name" value="Winged helix-like DNA-binding domain superfamily/Winged helix DNA-binding domain"/>
    <property type="match status" value="1"/>
</dbReference>
<feature type="domain" description="HTH lysR-type" evidence="5">
    <location>
        <begin position="1"/>
        <end position="61"/>
    </location>
</feature>
<dbReference type="KEGG" id="lamb:KBB96_16305"/>
<organism evidence="6 7">
    <name type="scientific">Luteolibacter ambystomatis</name>
    <dbReference type="NCBI Taxonomy" id="2824561"/>
    <lineage>
        <taxon>Bacteria</taxon>
        <taxon>Pseudomonadati</taxon>
        <taxon>Verrucomicrobiota</taxon>
        <taxon>Verrucomicrobiia</taxon>
        <taxon>Verrucomicrobiales</taxon>
        <taxon>Verrucomicrobiaceae</taxon>
        <taxon>Luteolibacter</taxon>
    </lineage>
</organism>
<keyword evidence="2" id="KW-0805">Transcription regulation</keyword>
<dbReference type="GO" id="GO:0003677">
    <property type="term" value="F:DNA binding"/>
    <property type="evidence" value="ECO:0007669"/>
    <property type="project" value="UniProtKB-KW"/>
</dbReference>
<dbReference type="GO" id="GO:0003700">
    <property type="term" value="F:DNA-binding transcription factor activity"/>
    <property type="evidence" value="ECO:0007669"/>
    <property type="project" value="InterPro"/>
</dbReference>
<sequence>MPLDAHYLQVFKAVLTECSMSQAAMRLRTSASNVKRIVTALEGELGVPLFDRESRGKFQPTSHADRLNEEMSGFLQEMESLQQYVSEIRETGRLLRIGAQRWFFETAYFVRLYNLLRQDARFRVTFMEVSTGQERTLVESGACDVYVGLVSPGSKRVATVHLAPLALSLGCLTPGFAVRDLSDLSEVTPWALHAPDLRAASREWLQAIEMAGGGIGRQVTTTQFREWTTDPANGSLQAVIAPAPAAGTSSPEIHWHSLNLLSPIPVRASFLIQHPYGCLEHALHKASSTLKLHEHSV</sequence>
<dbReference type="AlphaFoldDB" id="A0A975G7K5"/>
<dbReference type="SUPFAM" id="SSF46785">
    <property type="entry name" value="Winged helix' DNA-binding domain"/>
    <property type="match status" value="1"/>
</dbReference>
<proteinExistence type="inferred from homology"/>
<accession>A0A975G7K5</accession>
<dbReference type="Proteomes" id="UP000676169">
    <property type="component" value="Chromosome"/>
</dbReference>
<protein>
    <submittedName>
        <fullName evidence="6">LysR family transcriptional regulator</fullName>
    </submittedName>
</protein>
<dbReference type="RefSeq" id="WP_211630558.1">
    <property type="nucleotide sequence ID" value="NZ_CP073100.1"/>
</dbReference>
<dbReference type="InterPro" id="IPR036388">
    <property type="entry name" value="WH-like_DNA-bd_sf"/>
</dbReference>
<reference evidence="6" key="1">
    <citation type="submission" date="2021-04" db="EMBL/GenBank/DDBJ databases">
        <title>Luteolibacter sp. 32A isolated from the skin of an Anderson's salamander (Ambystoma andersonii).</title>
        <authorList>
            <person name="Spergser J."/>
            <person name="Busse H.-J."/>
        </authorList>
    </citation>
    <scope>NUCLEOTIDE SEQUENCE</scope>
    <source>
        <strain evidence="6">32A</strain>
    </source>
</reference>
<evidence type="ECO:0000256" key="4">
    <source>
        <dbReference type="ARBA" id="ARBA00023163"/>
    </source>
</evidence>
<dbReference type="PANTHER" id="PTHR30346">
    <property type="entry name" value="TRANSCRIPTIONAL DUAL REGULATOR HCAR-RELATED"/>
    <property type="match status" value="1"/>
</dbReference>
<evidence type="ECO:0000256" key="3">
    <source>
        <dbReference type="ARBA" id="ARBA00023125"/>
    </source>
</evidence>
<dbReference type="InterPro" id="IPR036390">
    <property type="entry name" value="WH_DNA-bd_sf"/>
</dbReference>
<dbReference type="PANTHER" id="PTHR30346:SF28">
    <property type="entry name" value="HTH-TYPE TRANSCRIPTIONAL REGULATOR CYNR"/>
    <property type="match status" value="1"/>
</dbReference>
<comment type="similarity">
    <text evidence="1">Belongs to the LysR transcriptional regulatory family.</text>
</comment>
<evidence type="ECO:0000256" key="1">
    <source>
        <dbReference type="ARBA" id="ARBA00009437"/>
    </source>
</evidence>
<gene>
    <name evidence="6" type="ORF">KBB96_16305</name>
</gene>
<evidence type="ECO:0000259" key="5">
    <source>
        <dbReference type="PROSITE" id="PS50931"/>
    </source>
</evidence>
<name>A0A975G7K5_9BACT</name>
<dbReference type="PROSITE" id="PS50931">
    <property type="entry name" value="HTH_LYSR"/>
    <property type="match status" value="1"/>
</dbReference>
<evidence type="ECO:0000313" key="6">
    <source>
        <dbReference type="EMBL" id="QUE50418.1"/>
    </source>
</evidence>
<dbReference type="GO" id="GO:0032993">
    <property type="term" value="C:protein-DNA complex"/>
    <property type="evidence" value="ECO:0007669"/>
    <property type="project" value="TreeGrafter"/>
</dbReference>
<keyword evidence="3" id="KW-0238">DNA-binding</keyword>
<evidence type="ECO:0000313" key="7">
    <source>
        <dbReference type="Proteomes" id="UP000676169"/>
    </source>
</evidence>
<evidence type="ECO:0000256" key="2">
    <source>
        <dbReference type="ARBA" id="ARBA00023015"/>
    </source>
</evidence>
<dbReference type="Pfam" id="PF00126">
    <property type="entry name" value="HTH_1"/>
    <property type="match status" value="1"/>
</dbReference>
<keyword evidence="7" id="KW-1185">Reference proteome</keyword>